<dbReference type="Proteomes" id="UP000828390">
    <property type="component" value="Unassembled WGS sequence"/>
</dbReference>
<reference evidence="1" key="1">
    <citation type="journal article" date="2019" name="bioRxiv">
        <title>The Genome of the Zebra Mussel, Dreissena polymorpha: A Resource for Invasive Species Research.</title>
        <authorList>
            <person name="McCartney M.A."/>
            <person name="Auch B."/>
            <person name="Kono T."/>
            <person name="Mallez S."/>
            <person name="Zhang Y."/>
            <person name="Obille A."/>
            <person name="Becker A."/>
            <person name="Abrahante J.E."/>
            <person name="Garbe J."/>
            <person name="Badalamenti J.P."/>
            <person name="Herman A."/>
            <person name="Mangelson H."/>
            <person name="Liachko I."/>
            <person name="Sullivan S."/>
            <person name="Sone E.D."/>
            <person name="Koren S."/>
            <person name="Silverstein K.A.T."/>
            <person name="Beckman K.B."/>
            <person name="Gohl D.M."/>
        </authorList>
    </citation>
    <scope>NUCLEOTIDE SEQUENCE</scope>
    <source>
        <strain evidence="1">Duluth1</strain>
        <tissue evidence="1">Whole animal</tissue>
    </source>
</reference>
<evidence type="ECO:0000313" key="1">
    <source>
        <dbReference type="EMBL" id="KAH3702742.1"/>
    </source>
</evidence>
<evidence type="ECO:0000313" key="2">
    <source>
        <dbReference type="Proteomes" id="UP000828390"/>
    </source>
</evidence>
<reference evidence="1" key="2">
    <citation type="submission" date="2020-11" db="EMBL/GenBank/DDBJ databases">
        <authorList>
            <person name="McCartney M.A."/>
            <person name="Auch B."/>
            <person name="Kono T."/>
            <person name="Mallez S."/>
            <person name="Becker A."/>
            <person name="Gohl D.M."/>
            <person name="Silverstein K.A.T."/>
            <person name="Koren S."/>
            <person name="Bechman K.B."/>
            <person name="Herman A."/>
            <person name="Abrahante J.E."/>
            <person name="Garbe J."/>
        </authorList>
    </citation>
    <scope>NUCLEOTIDE SEQUENCE</scope>
    <source>
        <strain evidence="1">Duluth1</strain>
        <tissue evidence="1">Whole animal</tissue>
    </source>
</reference>
<accession>A0A9D3YL27</accession>
<keyword evidence="2" id="KW-1185">Reference proteome</keyword>
<dbReference type="AlphaFoldDB" id="A0A9D3YL27"/>
<organism evidence="1 2">
    <name type="scientific">Dreissena polymorpha</name>
    <name type="common">Zebra mussel</name>
    <name type="synonym">Mytilus polymorpha</name>
    <dbReference type="NCBI Taxonomy" id="45954"/>
    <lineage>
        <taxon>Eukaryota</taxon>
        <taxon>Metazoa</taxon>
        <taxon>Spiralia</taxon>
        <taxon>Lophotrochozoa</taxon>
        <taxon>Mollusca</taxon>
        <taxon>Bivalvia</taxon>
        <taxon>Autobranchia</taxon>
        <taxon>Heteroconchia</taxon>
        <taxon>Euheterodonta</taxon>
        <taxon>Imparidentia</taxon>
        <taxon>Neoheterodontei</taxon>
        <taxon>Myida</taxon>
        <taxon>Dreissenoidea</taxon>
        <taxon>Dreissenidae</taxon>
        <taxon>Dreissena</taxon>
    </lineage>
</organism>
<sequence length="51" mass="5571">MVWETEMNCPYSNLSVIDVRNGSGTAHVLQESECVTDDGYGICTYGSPIDL</sequence>
<comment type="caution">
    <text evidence="1">The sequence shown here is derived from an EMBL/GenBank/DDBJ whole genome shotgun (WGS) entry which is preliminary data.</text>
</comment>
<proteinExistence type="predicted"/>
<name>A0A9D3YL27_DREPO</name>
<dbReference type="EMBL" id="JAIWYP010000015">
    <property type="protein sequence ID" value="KAH3702742.1"/>
    <property type="molecule type" value="Genomic_DNA"/>
</dbReference>
<gene>
    <name evidence="1" type="ORF">DPMN_077768</name>
</gene>
<protein>
    <submittedName>
        <fullName evidence="1">Uncharacterized protein</fullName>
    </submittedName>
</protein>